<reference evidence="3" key="1">
    <citation type="journal article" date="2024" name="FEMS Microbiol. Lett.">
        <title>Genomic insights into Spiroplasma endosymbionts that induce male-killing and protective phenotypes in the pea aphid.</title>
        <authorList>
            <person name="Arai H."/>
            <person name="Legeai F."/>
            <person name="Kageyama D."/>
            <person name="Sugio A."/>
            <person name="Simon J.C."/>
        </authorList>
    </citation>
    <scope>NUCLEOTIDE SEQUENCE [LARGE SCALE GENOMIC DNA]</scope>
    <source>
        <strain evidence="3">sAp269</strain>
    </source>
</reference>
<dbReference type="EMBL" id="AP028955">
    <property type="protein sequence ID" value="BET37505.1"/>
    <property type="molecule type" value="Genomic_DNA"/>
</dbReference>
<gene>
    <name evidence="1" type="ORF">SAP269_00940</name>
    <name evidence="2" type="ORF">SAP269_01070</name>
</gene>
<reference evidence="2" key="2">
    <citation type="journal article" date="2024" name="FEMS Microbiol. Lett.">
        <title>Genomic insights into Spiroplasma endosymbionts that induce male-killing and protective phenotypes in the pea aphid.</title>
        <authorList>
            <person name="Arai H."/>
            <person name="Legeai F."/>
            <person name="Kageyama D."/>
            <person name="Sugio A."/>
            <person name="Simon J.C."/>
        </authorList>
    </citation>
    <scope>NUCLEOTIDE SEQUENCE</scope>
    <source>
        <strain evidence="2">SAp269</strain>
    </source>
</reference>
<dbReference type="Proteomes" id="UP001473424">
    <property type="component" value="Chromosome"/>
</dbReference>
<dbReference type="EMBL" id="AP028955">
    <property type="protein sequence ID" value="BET37518.1"/>
    <property type="molecule type" value="Genomic_DNA"/>
</dbReference>
<sequence length="108" mass="12547">MEENNICELYVATAPPVINNNLNVDWPIQLLLTSFPAFNIKGSKFINKVKLKTMPSEEINLPITKSFHRFIFCHLTPLVAVEKKLVKLYTIKTNQKFFELNLNLNRKI</sequence>
<name>A0ABM8JJX8_9MOLU</name>
<organism evidence="2 3">
    <name type="scientific">Spiroplasma ixodetis</name>
    <dbReference type="NCBI Taxonomy" id="2141"/>
    <lineage>
        <taxon>Bacteria</taxon>
        <taxon>Bacillati</taxon>
        <taxon>Mycoplasmatota</taxon>
        <taxon>Mollicutes</taxon>
        <taxon>Entomoplasmatales</taxon>
        <taxon>Spiroplasmataceae</taxon>
        <taxon>Spiroplasma</taxon>
    </lineage>
</organism>
<protein>
    <submittedName>
        <fullName evidence="2">Uncharacterized protein</fullName>
    </submittedName>
</protein>
<evidence type="ECO:0000313" key="3">
    <source>
        <dbReference type="Proteomes" id="UP001473424"/>
    </source>
</evidence>
<evidence type="ECO:0000313" key="1">
    <source>
        <dbReference type="EMBL" id="BET37505.1"/>
    </source>
</evidence>
<accession>A0ABM8JJX8</accession>
<proteinExistence type="predicted"/>
<keyword evidence="3" id="KW-1185">Reference proteome</keyword>
<evidence type="ECO:0000313" key="2">
    <source>
        <dbReference type="EMBL" id="BET37518.1"/>
    </source>
</evidence>